<dbReference type="InterPro" id="IPR020841">
    <property type="entry name" value="PKS_Beta-ketoAc_synthase_dom"/>
</dbReference>
<dbReference type="InterPro" id="IPR013154">
    <property type="entry name" value="ADH-like_N"/>
</dbReference>
<dbReference type="RefSeq" id="WP_094932348.1">
    <property type="nucleotide sequence ID" value="NZ_CP022753.1"/>
</dbReference>
<evidence type="ECO:0008006" key="13">
    <source>
        <dbReference type="Google" id="ProtNLM"/>
    </source>
</evidence>
<keyword evidence="12" id="KW-1185">Reference proteome</keyword>
<evidence type="ECO:0000256" key="2">
    <source>
        <dbReference type="ARBA" id="ARBA00022553"/>
    </source>
</evidence>
<feature type="active site" description="Proton acceptor; for dehydratase activity" evidence="6">
    <location>
        <position position="1896"/>
    </location>
</feature>
<dbReference type="SUPFAM" id="SSF52151">
    <property type="entry name" value="FabD/lysophospholipase-like"/>
    <property type="match status" value="2"/>
</dbReference>
<evidence type="ECO:0000256" key="5">
    <source>
        <dbReference type="ARBA" id="ARBA00023315"/>
    </source>
</evidence>
<dbReference type="Gene3D" id="3.40.366.10">
    <property type="entry name" value="Malonyl-Coenzyme A Acyl Carrier Protein, domain 2"/>
    <property type="match status" value="3"/>
</dbReference>
<dbReference type="SMART" id="SM00823">
    <property type="entry name" value="PKS_PP"/>
    <property type="match status" value="2"/>
</dbReference>
<dbReference type="KEGG" id="ngv:CDO52_10545"/>
<dbReference type="InterPro" id="IPR042104">
    <property type="entry name" value="PKS_dehydratase_sf"/>
</dbReference>
<feature type="active site" description="Proton donor; for dehydratase activity" evidence="6">
    <location>
        <position position="2059"/>
    </location>
</feature>
<dbReference type="SMART" id="SM00827">
    <property type="entry name" value="PKS_AT"/>
    <property type="match status" value="1"/>
</dbReference>
<dbReference type="SMART" id="SM00825">
    <property type="entry name" value="PKS_KS"/>
    <property type="match status" value="2"/>
</dbReference>
<feature type="compositionally biased region" description="Basic and acidic residues" evidence="7">
    <location>
        <begin position="3091"/>
        <end position="3102"/>
    </location>
</feature>
<feature type="region of interest" description="Disordered" evidence="7">
    <location>
        <begin position="920"/>
        <end position="961"/>
    </location>
</feature>
<dbReference type="PANTHER" id="PTHR43775:SF51">
    <property type="entry name" value="INACTIVE PHENOLPHTHIOCEROL SYNTHESIS POLYKETIDE SYNTHASE TYPE I PKS1-RELATED"/>
    <property type="match status" value="1"/>
</dbReference>
<dbReference type="EMBL" id="CP022753">
    <property type="protein sequence ID" value="ASU83160.1"/>
    <property type="molecule type" value="Genomic_DNA"/>
</dbReference>
<organism evidence="11 12">
    <name type="scientific">Nocardiopsis gilva YIM 90087</name>
    <dbReference type="NCBI Taxonomy" id="1235441"/>
    <lineage>
        <taxon>Bacteria</taxon>
        <taxon>Bacillati</taxon>
        <taxon>Actinomycetota</taxon>
        <taxon>Actinomycetes</taxon>
        <taxon>Streptosporangiales</taxon>
        <taxon>Nocardiopsidaceae</taxon>
        <taxon>Nocardiopsis</taxon>
    </lineage>
</organism>
<dbReference type="Pfam" id="PF21089">
    <property type="entry name" value="PKS_DH_N"/>
    <property type="match status" value="1"/>
</dbReference>
<dbReference type="InterPro" id="IPR020806">
    <property type="entry name" value="PKS_PP-bd"/>
</dbReference>
<evidence type="ECO:0000256" key="6">
    <source>
        <dbReference type="PROSITE-ProRule" id="PRU01363"/>
    </source>
</evidence>
<dbReference type="SUPFAM" id="SSF53901">
    <property type="entry name" value="Thiolase-like"/>
    <property type="match status" value="2"/>
</dbReference>
<name>A0A223S4U1_9ACTN</name>
<dbReference type="SUPFAM" id="SSF55048">
    <property type="entry name" value="Probable ACP-binding domain of malonyl-CoA ACP transacylase"/>
    <property type="match status" value="1"/>
</dbReference>
<dbReference type="InterPro" id="IPR009081">
    <property type="entry name" value="PP-bd_ACP"/>
</dbReference>
<dbReference type="InterPro" id="IPR001227">
    <property type="entry name" value="Ac_transferase_dom_sf"/>
</dbReference>
<dbReference type="InterPro" id="IPR049900">
    <property type="entry name" value="PKS_mFAS_DH"/>
</dbReference>
<dbReference type="InterPro" id="IPR013968">
    <property type="entry name" value="PKS_KR"/>
</dbReference>
<dbReference type="Gene3D" id="3.40.50.11460">
    <property type="match status" value="1"/>
</dbReference>
<dbReference type="InterPro" id="IPR014043">
    <property type="entry name" value="Acyl_transferase_dom"/>
</dbReference>
<dbReference type="CDD" id="cd05195">
    <property type="entry name" value="enoyl_red"/>
    <property type="match status" value="1"/>
</dbReference>
<dbReference type="SUPFAM" id="SSF51735">
    <property type="entry name" value="NAD(P)-binding Rossmann-fold domains"/>
    <property type="match status" value="3"/>
</dbReference>
<dbReference type="InterPro" id="IPR014031">
    <property type="entry name" value="Ketoacyl_synth_C"/>
</dbReference>
<evidence type="ECO:0000256" key="3">
    <source>
        <dbReference type="ARBA" id="ARBA00022679"/>
    </source>
</evidence>
<evidence type="ECO:0000259" key="8">
    <source>
        <dbReference type="PROSITE" id="PS50075"/>
    </source>
</evidence>
<dbReference type="Pfam" id="PF02801">
    <property type="entry name" value="Ketoacyl-synt_C"/>
    <property type="match status" value="2"/>
</dbReference>
<dbReference type="Pfam" id="PF22953">
    <property type="entry name" value="SpnB_Rossmann"/>
    <property type="match status" value="1"/>
</dbReference>
<dbReference type="InterPro" id="IPR011032">
    <property type="entry name" value="GroES-like_sf"/>
</dbReference>
<dbReference type="InterPro" id="IPR016039">
    <property type="entry name" value="Thiolase-like"/>
</dbReference>
<keyword evidence="1" id="KW-0596">Phosphopantetheine</keyword>
<evidence type="ECO:0000256" key="4">
    <source>
        <dbReference type="ARBA" id="ARBA00023268"/>
    </source>
</evidence>
<protein>
    <recommendedName>
        <fullName evidence="13">Type I polyketide synthase</fullName>
    </recommendedName>
</protein>
<keyword evidence="3" id="KW-0808">Transferase</keyword>
<dbReference type="InterPro" id="IPR049551">
    <property type="entry name" value="PKS_DH_C"/>
</dbReference>
<dbReference type="GO" id="GO:0004315">
    <property type="term" value="F:3-oxoacyl-[acyl-carrier-protein] synthase activity"/>
    <property type="evidence" value="ECO:0007669"/>
    <property type="project" value="InterPro"/>
</dbReference>
<feature type="domain" description="Ketosynthase family 3 (KS3)" evidence="9">
    <location>
        <begin position="1"/>
        <end position="412"/>
    </location>
</feature>
<dbReference type="FunFam" id="3.40.47.10:FF:000019">
    <property type="entry name" value="Polyketide synthase type I"/>
    <property type="match status" value="1"/>
</dbReference>
<dbReference type="InterPro" id="IPR050091">
    <property type="entry name" value="PKS_NRPS_Biosynth_Enz"/>
</dbReference>
<keyword evidence="4" id="KW-0511">Multifunctional enzyme</keyword>
<dbReference type="SMART" id="SM01294">
    <property type="entry name" value="PKS_PP_betabranch"/>
    <property type="match status" value="1"/>
</dbReference>
<dbReference type="FunFam" id="3.40.50.720:FF:000209">
    <property type="entry name" value="Polyketide synthase Pks12"/>
    <property type="match status" value="1"/>
</dbReference>
<dbReference type="InterPro" id="IPR049552">
    <property type="entry name" value="PKS_DH_N"/>
</dbReference>
<evidence type="ECO:0000259" key="9">
    <source>
        <dbReference type="PROSITE" id="PS52004"/>
    </source>
</evidence>
<feature type="domain" description="Carrier" evidence="8">
    <location>
        <begin position="844"/>
        <end position="919"/>
    </location>
</feature>
<dbReference type="Gene3D" id="3.30.70.3290">
    <property type="match status" value="2"/>
</dbReference>
<dbReference type="Pfam" id="PF00550">
    <property type="entry name" value="PP-binding"/>
    <property type="match status" value="2"/>
</dbReference>
<feature type="compositionally biased region" description="Basic and acidic residues" evidence="7">
    <location>
        <begin position="949"/>
        <end position="961"/>
    </location>
</feature>
<dbReference type="SMART" id="SM00829">
    <property type="entry name" value="PKS_ER"/>
    <property type="match status" value="1"/>
</dbReference>
<dbReference type="InterPro" id="IPR020843">
    <property type="entry name" value="ER"/>
</dbReference>
<dbReference type="GO" id="GO:0031177">
    <property type="term" value="F:phosphopantetheine binding"/>
    <property type="evidence" value="ECO:0007669"/>
    <property type="project" value="InterPro"/>
</dbReference>
<feature type="region of interest" description="Disordered" evidence="7">
    <location>
        <begin position="3058"/>
        <end position="3102"/>
    </location>
</feature>
<gene>
    <name evidence="11" type="ORF">CDO52_10545</name>
</gene>
<reference evidence="11 12" key="1">
    <citation type="submission" date="2017-08" db="EMBL/GenBank/DDBJ databases">
        <title>The complete genome sequence of Nocardiopsis gilva YIM 90087.</title>
        <authorList>
            <person name="Yin M."/>
            <person name="Tang S."/>
        </authorList>
    </citation>
    <scope>NUCLEOTIDE SEQUENCE [LARGE SCALE GENOMIC DNA]</scope>
    <source>
        <strain evidence="11 12">YIM 90087</strain>
    </source>
</reference>
<dbReference type="PROSITE" id="PS50075">
    <property type="entry name" value="CARRIER"/>
    <property type="match status" value="2"/>
</dbReference>
<feature type="region of interest" description="N-terminal hotdog fold" evidence="6">
    <location>
        <begin position="1865"/>
        <end position="1986"/>
    </location>
</feature>
<feature type="region of interest" description="C-terminal hotdog fold" evidence="6">
    <location>
        <begin position="1998"/>
        <end position="2157"/>
    </location>
</feature>
<proteinExistence type="predicted"/>
<dbReference type="Pfam" id="PF16197">
    <property type="entry name" value="KAsynt_C_assoc"/>
    <property type="match status" value="2"/>
</dbReference>
<dbReference type="CDD" id="cd08956">
    <property type="entry name" value="KR_3_FAS_SDR_x"/>
    <property type="match status" value="1"/>
</dbReference>
<dbReference type="SMART" id="SM00822">
    <property type="entry name" value="PKS_KR"/>
    <property type="match status" value="1"/>
</dbReference>
<dbReference type="InterPro" id="IPR055123">
    <property type="entry name" value="SpnB-like_Rossmann"/>
</dbReference>
<feature type="region of interest" description="Disordered" evidence="7">
    <location>
        <begin position="800"/>
        <end position="838"/>
    </location>
</feature>
<dbReference type="SUPFAM" id="SSF50129">
    <property type="entry name" value="GroES-like"/>
    <property type="match status" value="1"/>
</dbReference>
<dbReference type="InterPro" id="IPR020807">
    <property type="entry name" value="PKS_DH"/>
</dbReference>
<dbReference type="PROSITE" id="PS52004">
    <property type="entry name" value="KS3_2"/>
    <property type="match status" value="2"/>
</dbReference>
<feature type="domain" description="Ketosynthase family 3 (KS3)" evidence="9">
    <location>
        <begin position="961"/>
        <end position="1387"/>
    </location>
</feature>
<dbReference type="Pfam" id="PF14765">
    <property type="entry name" value="PS-DH"/>
    <property type="match status" value="1"/>
</dbReference>
<dbReference type="GO" id="GO:0016491">
    <property type="term" value="F:oxidoreductase activity"/>
    <property type="evidence" value="ECO:0007669"/>
    <property type="project" value="InterPro"/>
</dbReference>
<dbReference type="CDD" id="cd00833">
    <property type="entry name" value="PKS"/>
    <property type="match status" value="2"/>
</dbReference>
<dbReference type="Gene3D" id="1.10.1200.10">
    <property type="entry name" value="ACP-like"/>
    <property type="match status" value="2"/>
</dbReference>
<dbReference type="Pfam" id="PF00109">
    <property type="entry name" value="ketoacyl-synt"/>
    <property type="match status" value="2"/>
</dbReference>
<dbReference type="PROSITE" id="PS52019">
    <property type="entry name" value="PKS_MFAS_DH"/>
    <property type="match status" value="1"/>
</dbReference>
<dbReference type="Pfam" id="PF08240">
    <property type="entry name" value="ADH_N"/>
    <property type="match status" value="1"/>
</dbReference>
<feature type="region of interest" description="Disordered" evidence="7">
    <location>
        <begin position="1951"/>
        <end position="1972"/>
    </location>
</feature>
<dbReference type="InterPro" id="IPR016036">
    <property type="entry name" value="Malonyl_transacylase_ACP-bd"/>
</dbReference>
<dbReference type="SUPFAM" id="SSF47336">
    <property type="entry name" value="ACP-like"/>
    <property type="match status" value="2"/>
</dbReference>
<evidence type="ECO:0000313" key="12">
    <source>
        <dbReference type="Proteomes" id="UP000215005"/>
    </source>
</evidence>
<dbReference type="Proteomes" id="UP000215005">
    <property type="component" value="Chromosome"/>
</dbReference>
<dbReference type="InterPro" id="IPR032821">
    <property type="entry name" value="PKS_assoc"/>
</dbReference>
<dbReference type="Gene3D" id="3.40.47.10">
    <property type="match status" value="2"/>
</dbReference>
<dbReference type="GO" id="GO:0006633">
    <property type="term" value="P:fatty acid biosynthetic process"/>
    <property type="evidence" value="ECO:0007669"/>
    <property type="project" value="InterPro"/>
</dbReference>
<dbReference type="Pfam" id="PF00698">
    <property type="entry name" value="Acyl_transf_1"/>
    <property type="match status" value="2"/>
</dbReference>
<dbReference type="Pfam" id="PF08659">
    <property type="entry name" value="KR"/>
    <property type="match status" value="1"/>
</dbReference>
<evidence type="ECO:0000259" key="10">
    <source>
        <dbReference type="PROSITE" id="PS52019"/>
    </source>
</evidence>
<dbReference type="PROSITE" id="PS00606">
    <property type="entry name" value="KS3_1"/>
    <property type="match status" value="1"/>
</dbReference>
<dbReference type="InterPro" id="IPR014030">
    <property type="entry name" value="Ketoacyl_synth_N"/>
</dbReference>
<dbReference type="Gene3D" id="3.10.129.110">
    <property type="entry name" value="Polyketide synthase dehydratase"/>
    <property type="match status" value="1"/>
</dbReference>
<dbReference type="Pfam" id="PF13602">
    <property type="entry name" value="ADH_zinc_N_2"/>
    <property type="match status" value="1"/>
</dbReference>
<keyword evidence="2" id="KW-0597">Phosphoprotein</keyword>
<dbReference type="InterPro" id="IPR018201">
    <property type="entry name" value="Ketoacyl_synth_AS"/>
</dbReference>
<sequence length="3102" mass="322812">MAVIGLACRFPGAAAPEEFWRLLDEGRHAIREIPADRAADGRPPVPWGGYLDRVDGFDAGFFHVAPHEAAAMDPQQRLMLELGWEALEDAGIVPASLHDSDTAVFTGAFADDYATLLHRAGAEAITRHTATGLHRGIIANRISYTLGLRGPSMTVDAGQASGLAAVDMAVESLRRGTSDLAIAGAVSLILAPESGVSTWKFGALSPDGCCYTFDSRANGYVRGEGGGAIVLKPLDRALADGDPVYCVIRGSAVNNDGATDALTVPSTAAQAEAVRRACDQAGTDPADVQYVELHGTGTPVGDPVEAAALGAAYGTARPSGTPLPVGSVKTNIGHLEGAAGIAGLIKTVLSIHHRRLPASRNFSTPNPRIPLDDLNLRVQTATGPWPHPGRPLVAGVSSFGMGGTNCHVLLAEPPPTPTPAAEVPTRPPVGATLPWVVSGFTADALRDQAARLRDHIERHPDAEVGVVARALATTRTAFRHRAAVIATDRDGFVRGLEALADDEPAPGVVRGTACPDPKVAVVFTGSTTRSPRVRPELSAAFPVFARALDGACRALGPRLGPSVRDVLDGRAAPDGETIQPALFAADVALFRQFEEWGVAPDFVAGAGLGEITAAHVAGVLDLADAALLVAARARLARAPEGATSSVARDIEEFARRACRCASWPPRISLVSAQVNGLVTDRVRSTDYWLHHARASRRDGAGMSHATRPLHDLGATVILAPGGVGTPGPVRDVAPGAPPVPIVDVRAGGIDSSAPSDVVAALAELYANGVEVGWDRILPVGGPSRRTRTRLNLPTYAFQRSRHWLPRHPGEQAGPTPPPPAATPEPDASEAGPEAPTAAKEAHYRGALDLVRSAAADLLGHSGPESVDPDLAFTDLGFDSFDSVELGERLHDATGLSLPDTLTFDHPTPAHLARHLARHAPALGGSDTPPAPVSAPKIEPVRSTAPSALDRPDPEAAPHDDSEPIAIVGMACRYPGGVSSPEDLWRLVSEGVDAICPFPEDRGWDLSRLFGGESGTSGHSSVREGGFLYGATEFDAGFFGISPREALAMDPQQRMLLETSWEALERAGIDPGALRGSRTGVFVGAMSPDYGPRLHEAPRDVEGLMLTGGTASVLSGRIAYNLGLEGPAVTVDTACSSSLVALHLAVRDLRSGSCDLALAGGATVMSGPGMFTEFSRQQGLAPDARCKAFAAAADGTAWAEGVGVLLLEPLAQARRRGHRVLALIRGSAINQDGASNGLTAPSGAAQERVIREALADARLEPGDVDAVEAHGTGTRLGDPIEATALQATYGREHTAEAPLWLGSLKSNIGHAQAAAGVGGVIKMVMAMRDGTLAPTLHVDAPTPHVDWSAGALALLTSRVSWDAPGRPRRAAVSSFGISGTNAHMVLEHPDSDEESATQSTVPAPITTGVPLPWVVSAKSDAALRAQAQRLRDTLDTDPRLATADGARSLATTRATFDHRAVVLAADRGGLASGLEAIAHDTPAPTVARRRSPNRPTDGPVFVFPGQGAQWPGMAVEMLAASPVFRERMEECAAALEPFTDWSLFDALCETPAAPPPDRVDVVQPMLWAVMVALARTWEALGVRPAGVIGHSQGEIAAACVAGALRLEDAAKVVALRSRAVSALSGTGGMVSLALPEDAAGRLLEAWPGRLHIATVNGPASTVAAGDAAAVYELLERCAGEGIRAHRIGVDYASHTPHVEAVRDEVAEALAGLSPSEPAVPFFSTLTGGPLGDTALDADYWYRALRNPVRFGTAVRSVIDAGYGLFIEASPHPVLSGAIEDTLGAVDAPGAAVGTLHRHSGGWDRFLASAADAYVHGAPVDWAATIVGGDARRVDLPTYPFQRERYWLASATGTRDAASLGVDSVDHPLLGAAVDLADDGTVLTAGLSPHTAPWLVDHAVHDTPLFPATGVAELVTRAGDRVGSRRVRELVMVAPLPLSGDGPVRLRIAVERPGDDGQRPFTIHSRPSGEGPWTRHATGVLGAGEPRPEPLTGAWPPPVATPLDLDGAYERLAERGYRYGPAFRGLRAAWRSGADLYAEVALPAEAGGDPGDYGLHPALLDAALHALLLDAPVGRGLLVPFRWSDLHLHAVGARELRVRLRRTGPDTVALHAADPAGAPVLTADLELRDAPPHWLTSLGRPADSLYHLDWEPLAVPEEAHVEGMAVLGGTAPLPGAHAGEYPDAAALAEAIGDGTPAPTLALIVCPDPPNVAADDSEDPARAAHAAAHWARSIVQEWLADPRLADTALVVITRGGAAVAPGDVPDPGQAAVWGLVSSAQSEHPDRFVLADLDGDPRSPAALSALLRGGEPRMAVRRGIGRVPRLARLSATAPAVPATHGWRLEATGTGTIDSLMPVTVPEAPLGPTEVRVAVRAAGLDFRDVLIALGMYPGGGTIGCEGAGVVTETGADVAGLRPGDRVMGLFDGAFGPTAVTDGRRLTKVPDAWPDTLAAAVPVAYLTAYHGLLEVGALTKGESVLIHAATGGVGTAAVQLARYVGAEVFATAHPAKWPTLRAMGLDDDHIASSRTSEFEERFRTVTAGRGVDVVLNALAGDLTDASLSLLAPGGRFVEMGRTDVRDPAEVAAAHTGATYHPIDLLQLPPDHIQTLLDALSDLFCEARLGGPPLAVWDLRRAPEAFDHLRRAEHIGKIVLTVPRPADPQGTTLITGGTGGLGSLVARHLVTAHGARHLLLVGRRGPDAPGAEELRAELTALGATVTLAACDVADRSALAAVLDRIPDEHPLTTVVHAAGVLDDAPAESMTAEALDRTLRAKADGAWNLHELTRDHDLAAFVLFSSALGVLGSPGQGAYAAANTALDALAHHRHALGLPAASLSWGLWEQVSGMTGHLADIERARLARLGLAAMPTERGLALLDAALSLGHPHLVPADFDTTSPLSAAEPPSPPLRGLLRLPDRPAAHTAPTFQAPWAGAVSPAERARALLDLVRTEAAAVLGHTGTDGIPPHRPFSEVGFDSLTSVELRNRLAAATGVRAPASLLFDHPTPSALSTWLNSQLHPEEDDAPEPPTASDTATDEARKALEDIPPAILRASGLLDALLDLARAPDDPADNTVPRPRDSDDPIDGMAAEDLVNLALEDHRDPTGHGG</sequence>
<evidence type="ECO:0000256" key="1">
    <source>
        <dbReference type="ARBA" id="ARBA00022450"/>
    </source>
</evidence>
<feature type="domain" description="Carrier" evidence="8">
    <location>
        <begin position="2936"/>
        <end position="3011"/>
    </location>
</feature>
<dbReference type="PANTHER" id="PTHR43775">
    <property type="entry name" value="FATTY ACID SYNTHASE"/>
    <property type="match status" value="1"/>
</dbReference>
<dbReference type="GO" id="GO:0004312">
    <property type="term" value="F:fatty acid synthase activity"/>
    <property type="evidence" value="ECO:0007669"/>
    <property type="project" value="TreeGrafter"/>
</dbReference>
<feature type="domain" description="PKS/mFAS DH" evidence="10">
    <location>
        <begin position="1865"/>
        <end position="2157"/>
    </location>
</feature>
<dbReference type="SMART" id="SM00826">
    <property type="entry name" value="PKS_DH"/>
    <property type="match status" value="1"/>
</dbReference>
<dbReference type="InterPro" id="IPR057326">
    <property type="entry name" value="KR_dom"/>
</dbReference>
<dbReference type="InterPro" id="IPR016035">
    <property type="entry name" value="Acyl_Trfase/lysoPLipase"/>
</dbReference>
<dbReference type="InterPro" id="IPR036736">
    <property type="entry name" value="ACP-like_sf"/>
</dbReference>
<keyword evidence="5" id="KW-0012">Acyltransferase</keyword>
<feature type="region of interest" description="Disordered" evidence="7">
    <location>
        <begin position="3010"/>
        <end position="3030"/>
    </location>
</feature>
<dbReference type="OrthoDB" id="4537517at2"/>
<dbReference type="PROSITE" id="PS00012">
    <property type="entry name" value="PHOSPHOPANTETHEINE"/>
    <property type="match status" value="1"/>
</dbReference>
<evidence type="ECO:0000256" key="7">
    <source>
        <dbReference type="SAM" id="MobiDB-lite"/>
    </source>
</evidence>
<dbReference type="Gene3D" id="3.40.50.720">
    <property type="entry name" value="NAD(P)-binding Rossmann-like Domain"/>
    <property type="match status" value="1"/>
</dbReference>
<evidence type="ECO:0000313" key="11">
    <source>
        <dbReference type="EMBL" id="ASU83160.1"/>
    </source>
</evidence>
<dbReference type="InterPro" id="IPR006162">
    <property type="entry name" value="Ppantetheine_attach_site"/>
</dbReference>
<accession>A0A223S4U1</accession>
<dbReference type="InterPro" id="IPR036291">
    <property type="entry name" value="NAD(P)-bd_dom_sf"/>
</dbReference>
<dbReference type="FunFam" id="3.40.366.10:FF:000002">
    <property type="entry name" value="Probable polyketide synthase 2"/>
    <property type="match status" value="1"/>
</dbReference>
<dbReference type="FunFam" id="1.10.1200.10:FF:000007">
    <property type="entry name" value="Probable polyketide synthase pks17"/>
    <property type="match status" value="1"/>
</dbReference>
<dbReference type="Gene3D" id="3.90.180.10">
    <property type="entry name" value="Medium-chain alcohol dehydrogenases, catalytic domain"/>
    <property type="match status" value="1"/>
</dbReference>